<name>A0A919LF11_9ACTN</name>
<dbReference type="AlphaFoldDB" id="A0A919LF11"/>
<dbReference type="RefSeq" id="WP_051858974.1">
    <property type="nucleotide sequence ID" value="NZ_BNEE01000006.1"/>
</dbReference>
<feature type="domain" description="DUF1023" evidence="1">
    <location>
        <begin position="292"/>
        <end position="356"/>
    </location>
</feature>
<organism evidence="2 3">
    <name type="scientific">Streptomyces xanthophaeus</name>
    <dbReference type="NCBI Taxonomy" id="67385"/>
    <lineage>
        <taxon>Bacteria</taxon>
        <taxon>Bacillati</taxon>
        <taxon>Actinomycetota</taxon>
        <taxon>Actinomycetes</taxon>
        <taxon>Kitasatosporales</taxon>
        <taxon>Streptomycetaceae</taxon>
        <taxon>Streptomyces</taxon>
    </lineage>
</organism>
<dbReference type="SUPFAM" id="SSF53474">
    <property type="entry name" value="alpha/beta-Hydrolases"/>
    <property type="match status" value="1"/>
</dbReference>
<sequence length="455" mass="47861">MPEAAADPTAPCGPVPSVTEPDVASLHQLCRDLAEAADAVRDAARHATGLALGTGVPPAARRSLLRTLTDPAGLGWGPQGRGPLARAAWLAGVLTSRESLAVSLAVTGLKARIRAAAVEHPELLEDPDTARVIRAIEQDRQAEAVRVFKAIIGNQGAERAFALLAPSFADIAAWNALTDENPFNDEAGWEIATGRTLTAAEPFLGIGARLWALLDRGPGRAEPSPSEPALLERLDASGTICGYIRNIGTIGTGGTLLVQQVAGPDGVTRHVAQLAGMAGLRGESPQDLLGALNAVARPATPYSRAVTKALRSAVPSGTELALVGHSLGGITAMNLAADRDFCALYRVTHVVAIGSPIDGKRPADPRTRVCSLVNEHDVVPSLEGRSACSPYALPAQFTEFTWTDDTHAFPLCHAADRYAHNLEFDVPEASAHVDAELAPYRGKVTATRLFQLYDR</sequence>
<reference evidence="2" key="1">
    <citation type="submission" date="2020-09" db="EMBL/GenBank/DDBJ databases">
        <title>Whole genome shotgun sequence of Streptomyces xanthophaeus NBRC 12829.</title>
        <authorList>
            <person name="Komaki H."/>
            <person name="Tamura T."/>
        </authorList>
    </citation>
    <scope>NUCLEOTIDE SEQUENCE</scope>
    <source>
        <strain evidence="2">NBRC 12829</strain>
    </source>
</reference>
<dbReference type="InterPro" id="IPR010427">
    <property type="entry name" value="DUF1023"/>
</dbReference>
<proteinExistence type="predicted"/>
<evidence type="ECO:0000259" key="1">
    <source>
        <dbReference type="Pfam" id="PF06259"/>
    </source>
</evidence>
<dbReference type="InterPro" id="IPR029058">
    <property type="entry name" value="AB_hydrolase_fold"/>
</dbReference>
<dbReference type="EMBL" id="BNEE01000006">
    <property type="protein sequence ID" value="GHI85337.1"/>
    <property type="molecule type" value="Genomic_DNA"/>
</dbReference>
<dbReference type="Gene3D" id="3.40.50.1820">
    <property type="entry name" value="alpha/beta hydrolase"/>
    <property type="match status" value="1"/>
</dbReference>
<evidence type="ECO:0000313" key="2">
    <source>
        <dbReference type="EMBL" id="GHI85337.1"/>
    </source>
</evidence>
<dbReference type="Proteomes" id="UP000600026">
    <property type="component" value="Unassembled WGS sequence"/>
</dbReference>
<dbReference type="OrthoDB" id="5095936at2"/>
<accession>A0A919LF11</accession>
<keyword evidence="3" id="KW-1185">Reference proteome</keyword>
<comment type="caution">
    <text evidence="2">The sequence shown here is derived from an EMBL/GenBank/DDBJ whole genome shotgun (WGS) entry which is preliminary data.</text>
</comment>
<protein>
    <recommendedName>
        <fullName evidence="1">DUF1023 domain-containing protein</fullName>
    </recommendedName>
</protein>
<dbReference type="Pfam" id="PF06259">
    <property type="entry name" value="Abhydrolase_8"/>
    <property type="match status" value="1"/>
</dbReference>
<evidence type="ECO:0000313" key="3">
    <source>
        <dbReference type="Proteomes" id="UP000600026"/>
    </source>
</evidence>
<gene>
    <name evidence="2" type="ORF">Sxan_27010</name>
</gene>